<dbReference type="InterPro" id="IPR036144">
    <property type="entry name" value="RibA-like_sf"/>
</dbReference>
<feature type="binding site" evidence="14">
    <location>
        <begin position="150"/>
        <end position="154"/>
    </location>
    <ligand>
        <name>D-ribulose 5-phosphate</name>
        <dbReference type="ChEBI" id="CHEBI:58121"/>
    </ligand>
</feature>
<evidence type="ECO:0000313" key="17">
    <source>
        <dbReference type="Proteomes" id="UP000220102"/>
    </source>
</evidence>
<dbReference type="Gene3D" id="3.90.870.10">
    <property type="entry name" value="DHBP synthase"/>
    <property type="match status" value="1"/>
</dbReference>
<feature type="binding site" evidence="14">
    <location>
        <position position="38"/>
    </location>
    <ligand>
        <name>Mg(2+)</name>
        <dbReference type="ChEBI" id="CHEBI:18420"/>
        <label>1</label>
    </ligand>
</feature>
<dbReference type="GO" id="GO:0030145">
    <property type="term" value="F:manganese ion binding"/>
    <property type="evidence" value="ECO:0007669"/>
    <property type="project" value="UniProtKB-UniRule"/>
</dbReference>
<dbReference type="Gene3D" id="3.40.50.10990">
    <property type="entry name" value="GTP cyclohydrolase II"/>
    <property type="match status" value="1"/>
</dbReference>
<dbReference type="OrthoDB" id="9793111at2"/>
<organism evidence="16 17">
    <name type="scientific">Longibacter salinarum</name>
    <dbReference type="NCBI Taxonomy" id="1850348"/>
    <lineage>
        <taxon>Bacteria</taxon>
        <taxon>Pseudomonadati</taxon>
        <taxon>Rhodothermota</taxon>
        <taxon>Rhodothermia</taxon>
        <taxon>Rhodothermales</taxon>
        <taxon>Salisaetaceae</taxon>
        <taxon>Longibacter</taxon>
    </lineage>
</organism>
<dbReference type="FunFam" id="3.90.870.10:FF:000001">
    <property type="entry name" value="Riboflavin biosynthesis protein RibBA"/>
    <property type="match status" value="1"/>
</dbReference>
<dbReference type="InterPro" id="IPR032677">
    <property type="entry name" value="GTP_cyclohydro_II"/>
</dbReference>
<comment type="similarity">
    <text evidence="5">In the N-terminal section; belongs to the DHBP synthase family.</text>
</comment>
<comment type="catalytic activity">
    <reaction evidence="1 14">
        <text>D-ribulose 5-phosphate = (2S)-2-hydroxy-3-oxobutyl phosphate + formate + H(+)</text>
        <dbReference type="Rhea" id="RHEA:18457"/>
        <dbReference type="ChEBI" id="CHEBI:15378"/>
        <dbReference type="ChEBI" id="CHEBI:15740"/>
        <dbReference type="ChEBI" id="CHEBI:58121"/>
        <dbReference type="ChEBI" id="CHEBI:58830"/>
        <dbReference type="EC" id="4.1.99.12"/>
    </reaction>
</comment>
<feature type="site" description="Essential for catalytic activity" evidence="14">
    <location>
        <position position="136"/>
    </location>
</feature>
<dbReference type="Pfam" id="PF00925">
    <property type="entry name" value="GTP_cyclohydro2"/>
    <property type="match status" value="1"/>
</dbReference>
<name>A0A2A8CV98_9BACT</name>
<feature type="site" description="Essential for catalytic activity" evidence="14">
    <location>
        <position position="174"/>
    </location>
</feature>
<dbReference type="GO" id="GO:0000287">
    <property type="term" value="F:magnesium ion binding"/>
    <property type="evidence" value="ECO:0007669"/>
    <property type="project" value="UniProtKB-UniRule"/>
</dbReference>
<evidence type="ECO:0000256" key="10">
    <source>
        <dbReference type="ARBA" id="ARBA00022723"/>
    </source>
</evidence>
<comment type="similarity">
    <text evidence="6">In the C-terminal section; belongs to the GTP cyclohydrolase II family.</text>
</comment>
<dbReference type="AlphaFoldDB" id="A0A2A8CV98"/>
<gene>
    <name evidence="14 16" type="primary">ribB</name>
    <name evidence="16" type="ORF">CRI94_13735</name>
</gene>
<dbReference type="GO" id="GO:0009231">
    <property type="term" value="P:riboflavin biosynthetic process"/>
    <property type="evidence" value="ECO:0007669"/>
    <property type="project" value="UniProtKB-UniRule"/>
</dbReference>
<comment type="caution">
    <text evidence="16">The sequence shown here is derived from an EMBL/GenBank/DDBJ whole genome shotgun (WGS) entry which is preliminary data.</text>
</comment>
<dbReference type="GO" id="GO:0005829">
    <property type="term" value="C:cytosol"/>
    <property type="evidence" value="ECO:0007669"/>
    <property type="project" value="TreeGrafter"/>
</dbReference>
<evidence type="ECO:0000256" key="1">
    <source>
        <dbReference type="ARBA" id="ARBA00000141"/>
    </source>
</evidence>
<keyword evidence="9 14" id="KW-0686">Riboflavin biosynthesis</keyword>
<evidence type="ECO:0000256" key="6">
    <source>
        <dbReference type="ARBA" id="ARBA00008976"/>
    </source>
</evidence>
<dbReference type="RefSeq" id="WP_098076875.1">
    <property type="nucleotide sequence ID" value="NZ_PDEQ01000007.1"/>
</dbReference>
<dbReference type="SUPFAM" id="SSF55821">
    <property type="entry name" value="YrdC/RibB"/>
    <property type="match status" value="1"/>
</dbReference>
<dbReference type="PANTHER" id="PTHR21327">
    <property type="entry name" value="GTP CYCLOHYDROLASE II-RELATED"/>
    <property type="match status" value="1"/>
</dbReference>
<keyword evidence="13 14" id="KW-0456">Lyase</keyword>
<evidence type="ECO:0000259" key="15">
    <source>
        <dbReference type="Pfam" id="PF00925"/>
    </source>
</evidence>
<evidence type="ECO:0000256" key="12">
    <source>
        <dbReference type="ARBA" id="ARBA00023211"/>
    </source>
</evidence>
<protein>
    <recommendedName>
        <fullName evidence="8 14">3,4-dihydroxy-2-butanone 4-phosphate synthase</fullName>
        <shortName evidence="14">DHBP synthase</shortName>
        <ecNumber evidence="7 14">4.1.99.12</ecNumber>
    </recommendedName>
</protein>
<feature type="binding site" evidence="14">
    <location>
        <position position="38"/>
    </location>
    <ligand>
        <name>Mg(2+)</name>
        <dbReference type="ChEBI" id="CHEBI:18420"/>
        <label>2</label>
    </ligand>
</feature>
<dbReference type="Proteomes" id="UP000220102">
    <property type="component" value="Unassembled WGS sequence"/>
</dbReference>
<evidence type="ECO:0000256" key="4">
    <source>
        <dbReference type="ARBA" id="ARBA00004904"/>
    </source>
</evidence>
<comment type="cofactor">
    <cofactor evidence="2">
        <name>Mn(2+)</name>
        <dbReference type="ChEBI" id="CHEBI:29035"/>
    </cofactor>
</comment>
<accession>A0A2A8CV98</accession>
<comment type="subunit">
    <text evidence="14">Homodimer.</text>
</comment>
<dbReference type="GO" id="GO:0003935">
    <property type="term" value="F:GTP cyclohydrolase II activity"/>
    <property type="evidence" value="ECO:0007669"/>
    <property type="project" value="TreeGrafter"/>
</dbReference>
<keyword evidence="17" id="KW-1185">Reference proteome</keyword>
<dbReference type="GO" id="GO:0008686">
    <property type="term" value="F:3,4-dihydroxy-2-butanone-4-phosphate synthase activity"/>
    <property type="evidence" value="ECO:0007669"/>
    <property type="project" value="UniProtKB-UniRule"/>
</dbReference>
<dbReference type="PIRSF" id="PIRSF001259">
    <property type="entry name" value="RibA"/>
    <property type="match status" value="1"/>
</dbReference>
<dbReference type="EC" id="4.1.99.12" evidence="7 14"/>
<keyword evidence="12 14" id="KW-0464">Manganese</keyword>
<comment type="cofactor">
    <cofactor evidence="14">
        <name>Mg(2+)</name>
        <dbReference type="ChEBI" id="CHEBI:18420"/>
    </cofactor>
    <cofactor evidence="14">
        <name>Mn(2+)</name>
        <dbReference type="ChEBI" id="CHEBI:29035"/>
    </cofactor>
    <text evidence="14">Binds 2 divalent metal cations per subunit. Magnesium or manganese.</text>
</comment>
<keyword evidence="11 14" id="KW-0460">Magnesium</keyword>
<dbReference type="PANTHER" id="PTHR21327:SF18">
    <property type="entry name" value="3,4-DIHYDROXY-2-BUTANONE 4-PHOSPHATE SYNTHASE"/>
    <property type="match status" value="1"/>
</dbReference>
<evidence type="ECO:0000256" key="11">
    <source>
        <dbReference type="ARBA" id="ARBA00022842"/>
    </source>
</evidence>
<feature type="binding site" evidence="14">
    <location>
        <position position="42"/>
    </location>
    <ligand>
        <name>D-ribulose 5-phosphate</name>
        <dbReference type="ChEBI" id="CHEBI:58121"/>
    </ligand>
</feature>
<feature type="binding site" evidence="14">
    <location>
        <position position="153"/>
    </location>
    <ligand>
        <name>Mg(2+)</name>
        <dbReference type="ChEBI" id="CHEBI:18420"/>
        <label>2</label>
    </ligand>
</feature>
<sequence>MTDSSHSAPDGTFDAIEDAIAAIRRGELVIVVDDADRENEGDFIGAAEAMTPELINFMASRGRGLICTAITPERADELDLDLMVESNSALYHTPFTVSVDYKKGTSTGISAADRAKTIQALADPNVSRFDFARPGHVFPLKARTGGVLRRAGHTEASVDLARLAGFRPVGALVEIMNEDGTMARVPELTELAEELDMPFITIQDLIAYRMQNESLVQREAEVPIETAYGSFRLIAFEETLTGEVHLALVKGHWSEDEPVLVRAHAQDVIGDVFAADATGGYQKLAESMLMIENEGRGIVLYMMQGAHKPGLLTKLRAMERQTEEEGMIEPDTGMDPRDYGIGCQILRNLGARKLRLLTNHPQKRVGLKGYGLEIVERVPIEVPDDVAARYVQSTNDQVTPLLVDALKSTTNGNGQ</sequence>
<evidence type="ECO:0000256" key="7">
    <source>
        <dbReference type="ARBA" id="ARBA00012153"/>
    </source>
</evidence>
<dbReference type="NCBIfam" id="TIGR00506">
    <property type="entry name" value="ribB"/>
    <property type="match status" value="1"/>
</dbReference>
<dbReference type="UniPathway" id="UPA00275">
    <property type="reaction ID" value="UER00399"/>
</dbReference>
<evidence type="ECO:0000256" key="3">
    <source>
        <dbReference type="ARBA" id="ARBA00002284"/>
    </source>
</evidence>
<dbReference type="SUPFAM" id="SSF142695">
    <property type="entry name" value="RibA-like"/>
    <property type="match status" value="1"/>
</dbReference>
<evidence type="ECO:0000256" key="9">
    <source>
        <dbReference type="ARBA" id="ARBA00022619"/>
    </source>
</evidence>
<evidence type="ECO:0000256" key="8">
    <source>
        <dbReference type="ARBA" id="ARBA00018836"/>
    </source>
</evidence>
<dbReference type="InterPro" id="IPR017945">
    <property type="entry name" value="DHBP_synth_RibB-like_a/b_dom"/>
</dbReference>
<keyword evidence="10 14" id="KW-0479">Metal-binding</keyword>
<reference evidence="16 17" key="1">
    <citation type="submission" date="2017-10" db="EMBL/GenBank/DDBJ databases">
        <title>Draft genome of Longibacter Salinarum.</title>
        <authorList>
            <person name="Goh K.M."/>
            <person name="Shamsir M.S."/>
            <person name="Lim S.W."/>
        </authorList>
    </citation>
    <scope>NUCLEOTIDE SEQUENCE [LARGE SCALE GENOMIC DNA]</scope>
    <source>
        <strain evidence="16 17">KCTC 52045</strain>
    </source>
</reference>
<comment type="pathway">
    <text evidence="4 14">Cofactor biosynthesis; riboflavin biosynthesis; 2-hydroxy-3-oxobutyl phosphate from D-ribulose 5-phosphate: step 1/1.</text>
</comment>
<feature type="binding site" evidence="14">
    <location>
        <begin position="37"/>
        <end position="38"/>
    </location>
    <ligand>
        <name>D-ribulose 5-phosphate</name>
        <dbReference type="ChEBI" id="CHEBI:58121"/>
    </ligand>
</feature>
<dbReference type="HAMAP" id="MF_00180">
    <property type="entry name" value="RibB"/>
    <property type="match status" value="1"/>
</dbReference>
<evidence type="ECO:0000256" key="14">
    <source>
        <dbReference type="HAMAP-Rule" id="MF_00180"/>
    </source>
</evidence>
<evidence type="ECO:0000256" key="5">
    <source>
        <dbReference type="ARBA" id="ARBA00005520"/>
    </source>
</evidence>
<comment type="similarity">
    <text evidence="14">Belongs to the DHBP synthase family.</text>
</comment>
<dbReference type="Pfam" id="PF00926">
    <property type="entry name" value="DHBP_synthase"/>
    <property type="match status" value="1"/>
</dbReference>
<dbReference type="EMBL" id="PDEQ01000007">
    <property type="protein sequence ID" value="PEN12576.1"/>
    <property type="molecule type" value="Genomic_DNA"/>
</dbReference>
<comment type="function">
    <text evidence="3 14">Catalyzes the conversion of D-ribulose 5-phosphate to formate and 3,4-dihydroxy-2-butanone 4-phosphate.</text>
</comment>
<evidence type="ECO:0000256" key="2">
    <source>
        <dbReference type="ARBA" id="ARBA00001936"/>
    </source>
</evidence>
<feature type="domain" description="GTP cyclohydrolase II" evidence="15">
    <location>
        <begin position="218"/>
        <end position="379"/>
    </location>
</feature>
<proteinExistence type="inferred from homology"/>
<dbReference type="InterPro" id="IPR000422">
    <property type="entry name" value="DHBP_synthase_RibB"/>
</dbReference>
<evidence type="ECO:0000256" key="13">
    <source>
        <dbReference type="ARBA" id="ARBA00023239"/>
    </source>
</evidence>
<evidence type="ECO:0000313" key="16">
    <source>
        <dbReference type="EMBL" id="PEN12576.1"/>
    </source>
</evidence>